<dbReference type="RefSeq" id="WP_216128002.1">
    <property type="nucleotide sequence ID" value="NZ_CP064782.1"/>
</dbReference>
<protein>
    <submittedName>
        <fullName evidence="3">Phosphate/phosphite/phosphonate ABC transporter substrate-binding protein</fullName>
    </submittedName>
</protein>
<dbReference type="PANTHER" id="PTHR35841:SF1">
    <property type="entry name" value="PHOSPHONATES-BINDING PERIPLASMIC PROTEIN"/>
    <property type="match status" value="1"/>
</dbReference>
<reference evidence="3" key="1">
    <citation type="submission" date="2020-11" db="EMBL/GenBank/DDBJ databases">
        <title>Azospira inquinata sp. nov.</title>
        <authorList>
            <person name="Moe W.M."/>
            <person name="Mikes M.C."/>
        </authorList>
    </citation>
    <scope>NUCLEOTIDE SEQUENCE</scope>
    <source>
        <strain evidence="3">Azo-3</strain>
    </source>
</reference>
<sequence>MRNTSLKCGLLPGESEPVVRRLNEPLRAYLERQLAMPVELVVGKSYVATGEALRQGQLDLAYLGPVTYILQSRRAGLTPFARPTHPRTGPTFQAAIIVPQDSNAQTLADLKGKEVAFGDQASTSGTWVPRYQLLEAGLVAGRDYRRLALGAHDAVVQAVARRQVAAGGLSLPIYRRLMEEGRVEARETRILAESEAIPEYMWTFREGLPPHLQEAIRQAFITLGDPAALAAYRAEAFIPAVDPDVDRVRSWMEVLLQARLSTSPLPWLPSEAVIGWSAKEEDARSATSPSPAP</sequence>
<keyword evidence="4" id="KW-1185">Reference proteome</keyword>
<name>A0A975XUT4_9RHOO</name>
<keyword evidence="2" id="KW-0732">Signal</keyword>
<accession>A0A975XUT4</accession>
<dbReference type="GO" id="GO:0043190">
    <property type="term" value="C:ATP-binding cassette (ABC) transporter complex"/>
    <property type="evidence" value="ECO:0007669"/>
    <property type="project" value="InterPro"/>
</dbReference>
<evidence type="ECO:0000256" key="2">
    <source>
        <dbReference type="ARBA" id="ARBA00022729"/>
    </source>
</evidence>
<comment type="similarity">
    <text evidence="1">Belongs to the phosphate/phosphite/phosphonate binding protein family.</text>
</comment>
<organism evidence="3 4">
    <name type="scientific">Azospira inquinata</name>
    <dbReference type="NCBI Taxonomy" id="2785627"/>
    <lineage>
        <taxon>Bacteria</taxon>
        <taxon>Pseudomonadati</taxon>
        <taxon>Pseudomonadota</taxon>
        <taxon>Betaproteobacteria</taxon>
        <taxon>Rhodocyclales</taxon>
        <taxon>Rhodocyclaceae</taxon>
        <taxon>Azospira</taxon>
    </lineage>
</organism>
<proteinExistence type="inferred from homology"/>
<gene>
    <name evidence="3" type="primary">phnD</name>
    <name evidence="3" type="ORF">Azoinq_00370</name>
</gene>
<dbReference type="PANTHER" id="PTHR35841">
    <property type="entry name" value="PHOSPHONATES-BINDING PERIPLASMIC PROTEIN"/>
    <property type="match status" value="1"/>
</dbReference>
<evidence type="ECO:0000313" key="3">
    <source>
        <dbReference type="EMBL" id="QWT49114.1"/>
    </source>
</evidence>
<dbReference type="AlphaFoldDB" id="A0A975XUT4"/>
<evidence type="ECO:0000313" key="4">
    <source>
        <dbReference type="Proteomes" id="UP000683428"/>
    </source>
</evidence>
<dbReference type="Proteomes" id="UP000683428">
    <property type="component" value="Chromosome"/>
</dbReference>
<dbReference type="GO" id="GO:0055085">
    <property type="term" value="P:transmembrane transport"/>
    <property type="evidence" value="ECO:0007669"/>
    <property type="project" value="InterPro"/>
</dbReference>
<dbReference type="KEGG" id="aiq:Azoinq_00370"/>
<dbReference type="InterPro" id="IPR005770">
    <property type="entry name" value="PhnD"/>
</dbReference>
<dbReference type="NCBIfam" id="TIGR01098">
    <property type="entry name" value="3A0109s03R"/>
    <property type="match status" value="1"/>
</dbReference>
<dbReference type="Pfam" id="PF12974">
    <property type="entry name" value="Phosphonate-bd"/>
    <property type="match status" value="1"/>
</dbReference>
<dbReference type="EMBL" id="CP064782">
    <property type="protein sequence ID" value="QWT49114.1"/>
    <property type="molecule type" value="Genomic_DNA"/>
</dbReference>
<evidence type="ECO:0000256" key="1">
    <source>
        <dbReference type="ARBA" id="ARBA00007162"/>
    </source>
</evidence>